<name>A0A6A7AKS3_9PLEO</name>
<evidence type="ECO:0000313" key="3">
    <source>
        <dbReference type="EMBL" id="KAF2833860.1"/>
    </source>
</evidence>
<evidence type="ECO:0000256" key="1">
    <source>
        <dbReference type="SAM" id="MobiDB-lite"/>
    </source>
</evidence>
<feature type="region of interest" description="Disordered" evidence="1">
    <location>
        <begin position="141"/>
        <end position="164"/>
    </location>
</feature>
<protein>
    <recommendedName>
        <fullName evidence="2">DUF7918 domain-containing protein</fullName>
    </recommendedName>
</protein>
<evidence type="ECO:0000313" key="4">
    <source>
        <dbReference type="Proteomes" id="UP000799424"/>
    </source>
</evidence>
<feature type="compositionally biased region" description="Basic residues" evidence="1">
    <location>
        <begin position="141"/>
        <end position="154"/>
    </location>
</feature>
<dbReference type="EMBL" id="MU006216">
    <property type="protein sequence ID" value="KAF2833860.1"/>
    <property type="molecule type" value="Genomic_DNA"/>
</dbReference>
<dbReference type="AlphaFoldDB" id="A0A6A7AKS3"/>
<evidence type="ECO:0000259" key="2">
    <source>
        <dbReference type="Pfam" id="PF25534"/>
    </source>
</evidence>
<organism evidence="3 4">
    <name type="scientific">Ophiobolus disseminans</name>
    <dbReference type="NCBI Taxonomy" id="1469910"/>
    <lineage>
        <taxon>Eukaryota</taxon>
        <taxon>Fungi</taxon>
        <taxon>Dikarya</taxon>
        <taxon>Ascomycota</taxon>
        <taxon>Pezizomycotina</taxon>
        <taxon>Dothideomycetes</taxon>
        <taxon>Pleosporomycetidae</taxon>
        <taxon>Pleosporales</taxon>
        <taxon>Pleosporineae</taxon>
        <taxon>Phaeosphaeriaceae</taxon>
        <taxon>Ophiobolus</taxon>
    </lineage>
</organism>
<accession>A0A6A7AKS3</accession>
<proteinExistence type="predicted"/>
<feature type="compositionally biased region" description="Low complexity" evidence="1">
    <location>
        <begin position="62"/>
        <end position="73"/>
    </location>
</feature>
<gene>
    <name evidence="3" type="ORF">CC86DRAFT_15858</name>
</gene>
<feature type="compositionally biased region" description="Basic and acidic residues" evidence="1">
    <location>
        <begin position="155"/>
        <end position="164"/>
    </location>
</feature>
<dbReference type="InterPro" id="IPR057678">
    <property type="entry name" value="DUF7918"/>
</dbReference>
<sequence>MKDDPKSHQAYLTYPKRRNAIDLEEWDWVGDGPFATFNFHYRSLEFLQAMWIAPRPTEEPLADAPALPPARNNNNKRRARDHQADRPEQDSVIEIDDDSDIDIISSQPVRKRRLERIGATQDEAIDVDDVSEDEGAEVIKKRVAVPKRGGGNRRRGSDGRFVRG</sequence>
<dbReference type="Pfam" id="PF25534">
    <property type="entry name" value="DUF7918"/>
    <property type="match status" value="1"/>
</dbReference>
<reference evidence="3" key="1">
    <citation type="journal article" date="2020" name="Stud. Mycol.">
        <title>101 Dothideomycetes genomes: a test case for predicting lifestyles and emergence of pathogens.</title>
        <authorList>
            <person name="Haridas S."/>
            <person name="Albert R."/>
            <person name="Binder M."/>
            <person name="Bloem J."/>
            <person name="Labutti K."/>
            <person name="Salamov A."/>
            <person name="Andreopoulos B."/>
            <person name="Baker S."/>
            <person name="Barry K."/>
            <person name="Bills G."/>
            <person name="Bluhm B."/>
            <person name="Cannon C."/>
            <person name="Castanera R."/>
            <person name="Culley D."/>
            <person name="Daum C."/>
            <person name="Ezra D."/>
            <person name="Gonzalez J."/>
            <person name="Henrissat B."/>
            <person name="Kuo A."/>
            <person name="Liang C."/>
            <person name="Lipzen A."/>
            <person name="Lutzoni F."/>
            <person name="Magnuson J."/>
            <person name="Mondo S."/>
            <person name="Nolan M."/>
            <person name="Ohm R."/>
            <person name="Pangilinan J."/>
            <person name="Park H.-J."/>
            <person name="Ramirez L."/>
            <person name="Alfaro M."/>
            <person name="Sun H."/>
            <person name="Tritt A."/>
            <person name="Yoshinaga Y."/>
            <person name="Zwiers L.-H."/>
            <person name="Turgeon B."/>
            <person name="Goodwin S."/>
            <person name="Spatafora J."/>
            <person name="Crous P."/>
            <person name="Grigoriev I."/>
        </authorList>
    </citation>
    <scope>NUCLEOTIDE SEQUENCE</scope>
    <source>
        <strain evidence="3">CBS 113818</strain>
    </source>
</reference>
<feature type="region of interest" description="Disordered" evidence="1">
    <location>
        <begin position="58"/>
        <end position="99"/>
    </location>
</feature>
<keyword evidence="4" id="KW-1185">Reference proteome</keyword>
<feature type="domain" description="DUF7918" evidence="2">
    <location>
        <begin position="1"/>
        <end position="55"/>
    </location>
</feature>
<dbReference type="Proteomes" id="UP000799424">
    <property type="component" value="Unassembled WGS sequence"/>
</dbReference>